<keyword evidence="4" id="KW-0472">Membrane</keyword>
<dbReference type="PANTHER" id="PTHR24346:SF30">
    <property type="entry name" value="MATERNAL EMBRYONIC LEUCINE ZIPPER KINASE"/>
    <property type="match status" value="1"/>
</dbReference>
<evidence type="ECO:0000313" key="6">
    <source>
        <dbReference type="EMBL" id="PQO30764.1"/>
    </source>
</evidence>
<keyword evidence="2" id="KW-0067">ATP-binding</keyword>
<dbReference type="GO" id="GO:0005524">
    <property type="term" value="F:ATP binding"/>
    <property type="evidence" value="ECO:0007669"/>
    <property type="project" value="UniProtKB-KW"/>
</dbReference>
<feature type="transmembrane region" description="Helical" evidence="4">
    <location>
        <begin position="277"/>
        <end position="297"/>
    </location>
</feature>
<protein>
    <recommendedName>
        <fullName evidence="5">Protein kinase domain-containing protein</fullName>
    </recommendedName>
</protein>
<dbReference type="Gene3D" id="1.10.510.10">
    <property type="entry name" value="Transferase(Phosphotransferase) domain 1"/>
    <property type="match status" value="1"/>
</dbReference>
<dbReference type="InterPro" id="IPR000719">
    <property type="entry name" value="Prot_kinase_dom"/>
</dbReference>
<dbReference type="PANTHER" id="PTHR24346">
    <property type="entry name" value="MAP/MICROTUBULE AFFINITY-REGULATING KINASE"/>
    <property type="match status" value="1"/>
</dbReference>
<evidence type="ECO:0000256" key="2">
    <source>
        <dbReference type="ARBA" id="ARBA00022840"/>
    </source>
</evidence>
<evidence type="ECO:0000256" key="4">
    <source>
        <dbReference type="SAM" id="Phobius"/>
    </source>
</evidence>
<comment type="caution">
    <text evidence="6">The sequence shown here is derived from an EMBL/GenBank/DDBJ whole genome shotgun (WGS) entry which is preliminary data.</text>
</comment>
<dbReference type="PROSITE" id="PS00109">
    <property type="entry name" value="PROTEIN_KINASE_TYR"/>
    <property type="match status" value="1"/>
</dbReference>
<proteinExistence type="predicted"/>
<sequence length="639" mass="72265">MPDLADYAHLLPADLTLGERLQGTGVYGDVFRVEQASSSSIPLVVRFISTKDIGDQYHEPLAQRLELLSRGAMPHVSHIVRYGSQDNLLWVITDQYRSRLWDKLHPHEPALVADVERIFLQMVSGLETLHDLGISHGDMRSKNVFLSARGENEIAWVGDAAIGCFSWWTGSKILENDSLRYAIPGQEASSAGKPDFNHDLYALGLIGCELVLGHSFDRSSLEAIDKQLKNSNASYALRQLIVLLLRRGASKEPYRCGAVRSAWQDQMARQRQRSTNMLRVALAVMLLSIISLVWVEWLTHQTNLSLEAQLRDQLDAQTKLADKVGELEDQVRHLRQNPPQEPSVSPAADTTNNTEPSEAQKRWQEVVQKAENNASDKTATASDIWKAYAELKSSSDPKVSMFPGEVRGWSDSLRDRIMNDFYRTRRDDRLARLLNDYARAPWDHNAKEAVDARIDTLDQARDEWQLWADKSFSKSEVYEQLSLITNQSENEILAGWLKDLSSTKQPWNIRLIQGEAEEGWGKYRVVRIYVDGHQQGNRYNNTWKEETHHEYNPKNASNTMPFAWEPGQTFGLSLEQNGYAYNANMIYNAPFDGALALWKANAAGKTQNGLSVLKFQILNCPGPPSPYEIENSSDPTRSP</sequence>
<reference evidence="6 7" key="1">
    <citation type="submission" date="2018-02" db="EMBL/GenBank/DDBJ databases">
        <title>Comparative genomes isolates from brazilian mangrove.</title>
        <authorList>
            <person name="Araujo J.E."/>
            <person name="Taketani R.G."/>
            <person name="Silva M.C.P."/>
            <person name="Loureco M.V."/>
            <person name="Andreote F.D."/>
        </authorList>
    </citation>
    <scope>NUCLEOTIDE SEQUENCE [LARGE SCALE GENOMIC DNA]</scope>
    <source>
        <strain evidence="6 7">HEX-2 MGV</strain>
    </source>
</reference>
<accession>A0A2S8FFR1</accession>
<dbReference type="GO" id="GO:0004674">
    <property type="term" value="F:protein serine/threonine kinase activity"/>
    <property type="evidence" value="ECO:0007669"/>
    <property type="project" value="TreeGrafter"/>
</dbReference>
<keyword evidence="1" id="KW-0547">Nucleotide-binding</keyword>
<keyword evidence="4" id="KW-1133">Transmembrane helix</keyword>
<dbReference type="EMBL" id="PUIA01000038">
    <property type="protein sequence ID" value="PQO30764.1"/>
    <property type="molecule type" value="Genomic_DNA"/>
</dbReference>
<dbReference type="RefSeq" id="WP_105354841.1">
    <property type="nucleotide sequence ID" value="NZ_PUIA01000038.1"/>
</dbReference>
<dbReference type="SUPFAM" id="SSF56112">
    <property type="entry name" value="Protein kinase-like (PK-like)"/>
    <property type="match status" value="1"/>
</dbReference>
<dbReference type="Proteomes" id="UP000240009">
    <property type="component" value="Unassembled WGS sequence"/>
</dbReference>
<feature type="compositionally biased region" description="Polar residues" evidence="3">
    <location>
        <begin position="348"/>
        <end position="357"/>
    </location>
</feature>
<feature type="region of interest" description="Disordered" evidence="3">
    <location>
        <begin position="333"/>
        <end position="363"/>
    </location>
</feature>
<organism evidence="6 7">
    <name type="scientific">Blastopirellula marina</name>
    <dbReference type="NCBI Taxonomy" id="124"/>
    <lineage>
        <taxon>Bacteria</taxon>
        <taxon>Pseudomonadati</taxon>
        <taxon>Planctomycetota</taxon>
        <taxon>Planctomycetia</taxon>
        <taxon>Pirellulales</taxon>
        <taxon>Pirellulaceae</taxon>
        <taxon>Blastopirellula</taxon>
    </lineage>
</organism>
<dbReference type="GO" id="GO:0035556">
    <property type="term" value="P:intracellular signal transduction"/>
    <property type="evidence" value="ECO:0007669"/>
    <property type="project" value="TreeGrafter"/>
</dbReference>
<dbReference type="GO" id="GO:0005737">
    <property type="term" value="C:cytoplasm"/>
    <property type="evidence" value="ECO:0007669"/>
    <property type="project" value="TreeGrafter"/>
</dbReference>
<gene>
    <name evidence="6" type="ORF">C5Y96_15000</name>
</gene>
<dbReference type="OrthoDB" id="9757917at2"/>
<keyword evidence="4" id="KW-0812">Transmembrane</keyword>
<dbReference type="Pfam" id="PF00069">
    <property type="entry name" value="Pkinase"/>
    <property type="match status" value="1"/>
</dbReference>
<name>A0A2S8FFR1_9BACT</name>
<dbReference type="AlphaFoldDB" id="A0A2S8FFR1"/>
<dbReference type="InterPro" id="IPR008266">
    <property type="entry name" value="Tyr_kinase_AS"/>
</dbReference>
<evidence type="ECO:0000259" key="5">
    <source>
        <dbReference type="PROSITE" id="PS50011"/>
    </source>
</evidence>
<dbReference type="InterPro" id="IPR011009">
    <property type="entry name" value="Kinase-like_dom_sf"/>
</dbReference>
<dbReference type="PROSITE" id="PS50011">
    <property type="entry name" value="PROTEIN_KINASE_DOM"/>
    <property type="match status" value="1"/>
</dbReference>
<evidence type="ECO:0000313" key="7">
    <source>
        <dbReference type="Proteomes" id="UP000240009"/>
    </source>
</evidence>
<evidence type="ECO:0000256" key="3">
    <source>
        <dbReference type="SAM" id="MobiDB-lite"/>
    </source>
</evidence>
<feature type="domain" description="Protein kinase" evidence="5">
    <location>
        <begin position="16"/>
        <end position="264"/>
    </location>
</feature>
<dbReference type="SMART" id="SM00220">
    <property type="entry name" value="S_TKc"/>
    <property type="match status" value="1"/>
</dbReference>
<evidence type="ECO:0000256" key="1">
    <source>
        <dbReference type="ARBA" id="ARBA00022741"/>
    </source>
</evidence>